<dbReference type="PANTHER" id="PTHR13504">
    <property type="entry name" value="FIDO DOMAIN-CONTAINING PROTEIN DDB_G0283145"/>
    <property type="match status" value="1"/>
</dbReference>
<dbReference type="SUPFAM" id="SSF140931">
    <property type="entry name" value="Fic-like"/>
    <property type="match status" value="1"/>
</dbReference>
<evidence type="ECO:0000259" key="3">
    <source>
        <dbReference type="PROSITE" id="PS51459"/>
    </source>
</evidence>
<evidence type="ECO:0000313" key="4">
    <source>
        <dbReference type="EMBL" id="QSB06936.1"/>
    </source>
</evidence>
<dbReference type="PANTHER" id="PTHR13504:SF38">
    <property type="entry name" value="FIDO DOMAIN-CONTAINING PROTEIN"/>
    <property type="match status" value="1"/>
</dbReference>
<dbReference type="EMBL" id="CP070496">
    <property type="protein sequence ID" value="QSB06936.1"/>
    <property type="molecule type" value="Genomic_DNA"/>
</dbReference>
<gene>
    <name evidence="4" type="ORF">JQS30_03130</name>
</gene>
<dbReference type="RefSeq" id="WP_213172939.1">
    <property type="nucleotide sequence ID" value="NZ_CP070496.1"/>
</dbReference>
<feature type="active site" evidence="1">
    <location>
        <position position="104"/>
    </location>
</feature>
<dbReference type="Pfam" id="PF02661">
    <property type="entry name" value="Fic"/>
    <property type="match status" value="1"/>
</dbReference>
<dbReference type="InterPro" id="IPR003812">
    <property type="entry name" value="Fido"/>
</dbReference>
<proteinExistence type="predicted"/>
<protein>
    <submittedName>
        <fullName evidence="4">Fic family protein</fullName>
    </submittedName>
</protein>
<sequence length="290" mass="32352">MAAAEGALELIQKYPICRTVLSKLQKTIVKDARDDSPEAGDLRTRQVAIGAENRPVTEARFMPPPPGNVLVEGVSDWEKWVNAENDVPIIIKMALAHYQFETLHPYHNGNGRLGRLVAILQLVESGELALPIINLSFYLELYKDAYQDHLLSVSESGKFDSWIEFFSTAMERQAIEAVTAIEELTAFKNQTINSLRRDGLSGTIIELVELRIGYPAIDVATVCTILGKSQESSNNVVSKLVDRGILRKATGQKVNRNFICPKAHRITSPYRLSHTGPVTSRRDPSPYRRP</sequence>
<dbReference type="AlphaFoldDB" id="A0A895XWP9"/>
<feature type="domain" description="Fido" evidence="3">
    <location>
        <begin position="16"/>
        <end position="168"/>
    </location>
</feature>
<dbReference type="Proteomes" id="UP000662939">
    <property type="component" value="Chromosome"/>
</dbReference>
<name>A0A895XWP9_9ACTN</name>
<evidence type="ECO:0000256" key="1">
    <source>
        <dbReference type="PIRSR" id="PIRSR640198-1"/>
    </source>
</evidence>
<evidence type="ECO:0000256" key="2">
    <source>
        <dbReference type="SAM" id="MobiDB-lite"/>
    </source>
</evidence>
<dbReference type="KEGG" id="nav:JQS30_03130"/>
<evidence type="ECO:0000313" key="5">
    <source>
        <dbReference type="Proteomes" id="UP000662939"/>
    </source>
</evidence>
<accession>A0A895XWP9</accession>
<dbReference type="PROSITE" id="PS51459">
    <property type="entry name" value="FIDO"/>
    <property type="match status" value="1"/>
</dbReference>
<organism evidence="4 5">
    <name type="scientific">Natronoglycomyces albus</name>
    <dbReference type="NCBI Taxonomy" id="2811108"/>
    <lineage>
        <taxon>Bacteria</taxon>
        <taxon>Bacillati</taxon>
        <taxon>Actinomycetota</taxon>
        <taxon>Actinomycetes</taxon>
        <taxon>Glycomycetales</taxon>
        <taxon>Glycomycetaceae</taxon>
        <taxon>Natronoglycomyces</taxon>
    </lineage>
</organism>
<feature type="compositionally biased region" description="Basic and acidic residues" evidence="2">
    <location>
        <begin position="280"/>
        <end position="290"/>
    </location>
</feature>
<reference evidence="4" key="1">
    <citation type="submission" date="2021-02" db="EMBL/GenBank/DDBJ databases">
        <title>Natronoglycomyces albus gen. nov., sp. nov, a haloalkaliphilic actinobacterium from a soda solonchak soil.</title>
        <authorList>
            <person name="Sorokin D.Y."/>
            <person name="Khijniak T.V."/>
            <person name="Zakharycheva A.P."/>
            <person name="Boueva O.V."/>
            <person name="Ariskina E.V."/>
            <person name="Hahnke R.L."/>
            <person name="Bunk B."/>
            <person name="Sproer C."/>
            <person name="Schumann P."/>
            <person name="Evtushenko L.I."/>
            <person name="Kublanov I.V."/>
        </authorList>
    </citation>
    <scope>NUCLEOTIDE SEQUENCE</scope>
    <source>
        <strain evidence="4">DSM 106290</strain>
    </source>
</reference>
<keyword evidence="5" id="KW-1185">Reference proteome</keyword>
<dbReference type="InterPro" id="IPR036597">
    <property type="entry name" value="Fido-like_dom_sf"/>
</dbReference>
<dbReference type="InterPro" id="IPR040198">
    <property type="entry name" value="Fido_containing"/>
</dbReference>
<feature type="region of interest" description="Disordered" evidence="2">
    <location>
        <begin position="270"/>
        <end position="290"/>
    </location>
</feature>
<dbReference type="Gene3D" id="1.10.3290.10">
    <property type="entry name" value="Fido-like domain"/>
    <property type="match status" value="1"/>
</dbReference>